<dbReference type="PANTHER" id="PTHR37299">
    <property type="entry name" value="TRANSCRIPTIONAL REGULATOR-RELATED"/>
    <property type="match status" value="1"/>
</dbReference>
<dbReference type="PROSITE" id="PS50110">
    <property type="entry name" value="RESPONSE_REGULATORY"/>
    <property type="match status" value="1"/>
</dbReference>
<evidence type="ECO:0000259" key="2">
    <source>
        <dbReference type="PROSITE" id="PS50110"/>
    </source>
</evidence>
<dbReference type="InterPro" id="IPR007492">
    <property type="entry name" value="LytTR_DNA-bd_dom"/>
</dbReference>
<dbReference type="GO" id="GO:0003677">
    <property type="term" value="F:DNA binding"/>
    <property type="evidence" value="ECO:0007669"/>
    <property type="project" value="InterPro"/>
</dbReference>
<dbReference type="InterPro" id="IPR046947">
    <property type="entry name" value="LytR-like"/>
</dbReference>
<organism evidence="4 5">
    <name type="scientific">Nonlabens ulvanivorans</name>
    <name type="common">Persicivirga ulvanivorans</name>
    <dbReference type="NCBI Taxonomy" id="906888"/>
    <lineage>
        <taxon>Bacteria</taxon>
        <taxon>Pseudomonadati</taxon>
        <taxon>Bacteroidota</taxon>
        <taxon>Flavobacteriia</taxon>
        <taxon>Flavobacteriales</taxon>
        <taxon>Flavobacteriaceae</taxon>
        <taxon>Nonlabens</taxon>
    </lineage>
</organism>
<gene>
    <name evidence="4" type="ORF">JCM19275_940</name>
</gene>
<dbReference type="Pfam" id="PF00072">
    <property type="entry name" value="Response_reg"/>
    <property type="match status" value="1"/>
</dbReference>
<dbReference type="SUPFAM" id="SSF52172">
    <property type="entry name" value="CheY-like"/>
    <property type="match status" value="1"/>
</dbReference>
<dbReference type="SMART" id="SM00850">
    <property type="entry name" value="LytTR"/>
    <property type="match status" value="1"/>
</dbReference>
<dbReference type="InterPro" id="IPR011006">
    <property type="entry name" value="CheY-like_superfamily"/>
</dbReference>
<protein>
    <submittedName>
        <fullName evidence="4">Two-component response regulator</fullName>
    </submittedName>
</protein>
<dbReference type="EMBL" id="BBNT01000003">
    <property type="protein sequence ID" value="GAL74901.1"/>
    <property type="molecule type" value="Genomic_DNA"/>
</dbReference>
<reference evidence="4 5" key="1">
    <citation type="journal article" date="2014" name="Genome Announc.">
        <title>Draft Genome Sequences of Marine Flavobacterium Nonlabens Strains NR17, NR24, NR27, NR32, NR33, and Ara13.</title>
        <authorList>
            <person name="Nakanishi M."/>
            <person name="Meirelles P."/>
            <person name="Suzuki R."/>
            <person name="Takatani N."/>
            <person name="Mino S."/>
            <person name="Suda W."/>
            <person name="Oshima K."/>
            <person name="Hattori M."/>
            <person name="Ohkuma M."/>
            <person name="Hosokawa M."/>
            <person name="Miyashita K."/>
            <person name="Thompson F.L."/>
            <person name="Niwa A."/>
            <person name="Sawabe T."/>
            <person name="Sawabe T."/>
        </authorList>
    </citation>
    <scope>NUCLEOTIDE SEQUENCE [LARGE SCALE GENOMIC DNA]</scope>
    <source>
        <strain evidence="5">JCM19275</strain>
    </source>
</reference>
<sequence length="232" mass="26964">MKNLIFQKYPEAIIEEASNLLDGVALIKQENINVILSDINMPVHNGLEITNFFEKEELKAALIYTTAYDHYAIQAFKNNALDYILKPVDEDELYEAIEKGLKNNDSQNQVIDNIKKAFDKMTINKISLEVPKGYMFMAPDEVVLFEADGMYTYVHLLNGKKELISKPLKHFVDQLESNVLFYRPQRSYLINLKHIKEVKKDEALYIVMENDKSITVSRDKKKSFMELLEKVF</sequence>
<dbReference type="SMART" id="SM00448">
    <property type="entry name" value="REC"/>
    <property type="match status" value="1"/>
</dbReference>
<evidence type="ECO:0000256" key="1">
    <source>
        <dbReference type="PROSITE-ProRule" id="PRU00169"/>
    </source>
</evidence>
<dbReference type="Pfam" id="PF04397">
    <property type="entry name" value="LytTR"/>
    <property type="match status" value="1"/>
</dbReference>
<dbReference type="PANTHER" id="PTHR37299:SF1">
    <property type="entry name" value="STAGE 0 SPORULATION PROTEIN A HOMOLOG"/>
    <property type="match status" value="1"/>
</dbReference>
<dbReference type="PROSITE" id="PS50930">
    <property type="entry name" value="HTH_LYTTR"/>
    <property type="match status" value="1"/>
</dbReference>
<dbReference type="Proteomes" id="UP000029647">
    <property type="component" value="Unassembled WGS sequence"/>
</dbReference>
<dbReference type="InterPro" id="IPR001789">
    <property type="entry name" value="Sig_transdc_resp-reg_receiver"/>
</dbReference>
<keyword evidence="1" id="KW-0597">Phosphoprotein</keyword>
<dbReference type="AlphaFoldDB" id="A0A090WD59"/>
<evidence type="ECO:0000313" key="5">
    <source>
        <dbReference type="Proteomes" id="UP000029647"/>
    </source>
</evidence>
<feature type="domain" description="HTH LytTR-type" evidence="3">
    <location>
        <begin position="126"/>
        <end position="230"/>
    </location>
</feature>
<name>A0A090WD59_NONUL</name>
<proteinExistence type="predicted"/>
<accession>A0A090WD59</accession>
<comment type="caution">
    <text evidence="4">The sequence shown here is derived from an EMBL/GenBank/DDBJ whole genome shotgun (WGS) entry which is preliminary data.</text>
</comment>
<dbReference type="Gene3D" id="3.40.50.2300">
    <property type="match status" value="1"/>
</dbReference>
<feature type="domain" description="Response regulatory" evidence="2">
    <location>
        <begin position="1"/>
        <end position="101"/>
    </location>
</feature>
<feature type="modified residue" description="4-aspartylphosphate" evidence="1">
    <location>
        <position position="38"/>
    </location>
</feature>
<dbReference type="GO" id="GO:0000156">
    <property type="term" value="F:phosphorelay response regulator activity"/>
    <property type="evidence" value="ECO:0007669"/>
    <property type="project" value="InterPro"/>
</dbReference>
<evidence type="ECO:0000313" key="4">
    <source>
        <dbReference type="EMBL" id="GAL74901.1"/>
    </source>
</evidence>
<dbReference type="Gene3D" id="2.40.50.1020">
    <property type="entry name" value="LytTr DNA-binding domain"/>
    <property type="match status" value="1"/>
</dbReference>
<evidence type="ECO:0000259" key="3">
    <source>
        <dbReference type="PROSITE" id="PS50930"/>
    </source>
</evidence>